<sequence length="69" mass="7880">MRARQRRKGESDLNQSHAPCSRRPDTAPRPIVSRRCPALAQFLRAAYAVTGRHAWHAYLSAARCGRRYC</sequence>
<evidence type="ECO:0000256" key="1">
    <source>
        <dbReference type="SAM" id="MobiDB-lite"/>
    </source>
</evidence>
<gene>
    <name evidence="2" type="ordered locus">RBRH_04198</name>
</gene>
<feature type="region of interest" description="Disordered" evidence="1">
    <location>
        <begin position="1"/>
        <end position="31"/>
    </location>
</feature>
<accession>E5AQE5</accession>
<protein>
    <submittedName>
        <fullName evidence="2">Uncharacterized protein</fullName>
    </submittedName>
</protein>
<dbReference type="HOGENOM" id="CLU_2767977_0_0_4"/>
<dbReference type="Proteomes" id="UP000007437">
    <property type="component" value="Chromosome"/>
</dbReference>
<dbReference type="EMBL" id="FR687359">
    <property type="protein sequence ID" value="CBW74827.1"/>
    <property type="molecule type" value="Genomic_DNA"/>
</dbReference>
<organism evidence="2 3">
    <name type="scientific">Mycetohabitans rhizoxinica (strain DSM 19002 / CIP 109453 / HKI 454)</name>
    <name type="common">Paraburkholderia rhizoxinica</name>
    <dbReference type="NCBI Taxonomy" id="882378"/>
    <lineage>
        <taxon>Bacteria</taxon>
        <taxon>Pseudomonadati</taxon>
        <taxon>Pseudomonadota</taxon>
        <taxon>Betaproteobacteria</taxon>
        <taxon>Burkholderiales</taxon>
        <taxon>Burkholderiaceae</taxon>
        <taxon>Mycetohabitans</taxon>
    </lineage>
</organism>
<dbReference type="KEGG" id="brh:RBRH_04198"/>
<evidence type="ECO:0000313" key="3">
    <source>
        <dbReference type="Proteomes" id="UP000007437"/>
    </source>
</evidence>
<reference evidence="2 3" key="1">
    <citation type="journal article" date="2011" name="J. Bacteriol.">
        <title>Complete genome sequence of Burkholderia rhizoxinica, an endosymbiont of Rhizopus microsporus.</title>
        <authorList>
            <person name="Lackner G."/>
            <person name="Moebius N."/>
            <person name="Partida-Martinez L."/>
            <person name="Hertweck C."/>
        </authorList>
    </citation>
    <scope>NUCLEOTIDE SEQUENCE [LARGE SCALE GENOMIC DNA]</scope>
    <source>
        <strain evidence="3">DSM 19002 / CIP 109453 / HKI 454</strain>
    </source>
</reference>
<proteinExistence type="predicted"/>
<dbReference type="AlphaFoldDB" id="E5AQE5"/>
<name>E5AQE5_MYCRK</name>
<evidence type="ECO:0000313" key="2">
    <source>
        <dbReference type="EMBL" id="CBW74827.1"/>
    </source>
</evidence>